<proteinExistence type="predicted"/>
<dbReference type="EMBL" id="CADCTK010000457">
    <property type="protein sequence ID" value="CAA9253307.1"/>
    <property type="molecule type" value="Genomic_DNA"/>
</dbReference>
<gene>
    <name evidence="1" type="ORF">AVDCRST_MAG26-1988</name>
</gene>
<evidence type="ECO:0000313" key="1">
    <source>
        <dbReference type="EMBL" id="CAA9253307.1"/>
    </source>
</evidence>
<accession>A0A6J4IKZ2</accession>
<name>A0A6J4IKZ2_9CHLR</name>
<sequence length="29" mass="3223">MCTPAGQEEFFMAKAEALAPHYRTALLKP</sequence>
<reference evidence="1" key="1">
    <citation type="submission" date="2020-02" db="EMBL/GenBank/DDBJ databases">
        <authorList>
            <person name="Meier V. D."/>
        </authorList>
    </citation>
    <scope>NUCLEOTIDE SEQUENCE</scope>
    <source>
        <strain evidence="1">AVDCRST_MAG26</strain>
    </source>
</reference>
<organism evidence="1">
    <name type="scientific">uncultured Chloroflexia bacterium</name>
    <dbReference type="NCBI Taxonomy" id="1672391"/>
    <lineage>
        <taxon>Bacteria</taxon>
        <taxon>Bacillati</taxon>
        <taxon>Chloroflexota</taxon>
        <taxon>Chloroflexia</taxon>
        <taxon>environmental samples</taxon>
    </lineage>
</organism>
<protein>
    <submittedName>
        <fullName evidence="1">Uncharacterized protein</fullName>
    </submittedName>
</protein>
<dbReference type="AlphaFoldDB" id="A0A6J4IKZ2"/>